<name>A0A7D5M1I1_9ARCH</name>
<reference evidence="1 2" key="1">
    <citation type="submission" date="2018-02" db="EMBL/GenBank/DDBJ databases">
        <title>Complete genome of Nitrosopumilus oxyclinae HCE1.</title>
        <authorList>
            <person name="Qin W."/>
            <person name="Zheng Y."/>
            <person name="Stahl D.A."/>
        </authorList>
    </citation>
    <scope>NUCLEOTIDE SEQUENCE [LARGE SCALE GENOMIC DNA]</scope>
    <source>
        <strain evidence="1 2">HCE1</strain>
    </source>
</reference>
<dbReference type="AlphaFoldDB" id="A0A7D5M1I1"/>
<dbReference type="Proteomes" id="UP000509441">
    <property type="component" value="Chromosome"/>
</dbReference>
<keyword evidence="2" id="KW-1185">Reference proteome</keyword>
<gene>
    <name evidence="1" type="ORF">C5F49_05070</name>
</gene>
<dbReference type="KEGG" id="nox:C5F49_05070"/>
<evidence type="ECO:0000313" key="1">
    <source>
        <dbReference type="EMBL" id="QLH04754.1"/>
    </source>
</evidence>
<evidence type="ECO:0000313" key="2">
    <source>
        <dbReference type="Proteomes" id="UP000509441"/>
    </source>
</evidence>
<organism evidence="1 2">
    <name type="scientific">Nitrosopumilus oxyclinae</name>
    <dbReference type="NCBI Taxonomy" id="1959104"/>
    <lineage>
        <taxon>Archaea</taxon>
        <taxon>Nitrososphaerota</taxon>
        <taxon>Nitrososphaeria</taxon>
        <taxon>Nitrosopumilales</taxon>
        <taxon>Nitrosopumilaceae</taxon>
        <taxon>Nitrosopumilus</taxon>
    </lineage>
</organism>
<dbReference type="GeneID" id="56061319"/>
<sequence length="77" mass="9051">MAIKSTEEYIDFFINLNMGENVPLLSFVNNERMVLKQKLEYKNLEKEPIKKGIEILEKLVTEISEMGQKAVIEKYQK</sequence>
<proteinExistence type="predicted"/>
<accession>A0A7D5M1I1</accession>
<protein>
    <submittedName>
        <fullName evidence="1">Uncharacterized protein</fullName>
    </submittedName>
</protein>
<dbReference type="EMBL" id="CP026994">
    <property type="protein sequence ID" value="QLH04754.1"/>
    <property type="molecule type" value="Genomic_DNA"/>
</dbReference>
<dbReference type="RefSeq" id="WP_179361967.1">
    <property type="nucleotide sequence ID" value="NZ_CP026994.1"/>
</dbReference>
<dbReference type="OrthoDB" id="11522at2157"/>